<dbReference type="RefSeq" id="WP_093038321.1">
    <property type="nucleotide sequence ID" value="NZ_FOAG01000010.1"/>
</dbReference>
<sequence>MAPSDWHFPRREFTHSVFVTLTQGPSPALRLFGPRRTGKTEFLQRDLGFMAAETYGHRVLYASFWQISTAPLALLLHACDMALRPQSYSERLLKWAQTPPVRIRLGALSDLAGLEIELGRNNDTPPADELLLLDRHLDRLADSRRPALLLLDEVQELAHHPQGTEIMAGLRTSLDRRREGLRTVFTGSSQIGLNKVFSARNAPLYRFAAPLHLPPMGPEFVDHQLKVFHRVYRRKLDRDTALDFFRHFQGNPMFFQRWLTALGLSPDISEADAARQTAQDLAADLELDRQWLALQTPHRAMARIIAERLPDPFGAGGAARYAALTGVDAPIPQTRQSYLRTLVRRGIADQWEGEWRIADPVFEAWILDRGADDF</sequence>
<dbReference type="Gene3D" id="3.40.50.300">
    <property type="entry name" value="P-loop containing nucleotide triphosphate hydrolases"/>
    <property type="match status" value="1"/>
</dbReference>
<dbReference type="EMBL" id="FOAG01000010">
    <property type="protein sequence ID" value="SEL93934.1"/>
    <property type="molecule type" value="Genomic_DNA"/>
</dbReference>
<dbReference type="PANTHER" id="PTHR34301:SF8">
    <property type="entry name" value="ATPASE DOMAIN-CONTAINING PROTEIN"/>
    <property type="match status" value="1"/>
</dbReference>
<organism evidence="1 2">
    <name type="scientific">Roseovarius azorensis</name>
    <dbReference type="NCBI Taxonomy" id="1287727"/>
    <lineage>
        <taxon>Bacteria</taxon>
        <taxon>Pseudomonadati</taxon>
        <taxon>Pseudomonadota</taxon>
        <taxon>Alphaproteobacteria</taxon>
        <taxon>Rhodobacterales</taxon>
        <taxon>Roseobacteraceae</taxon>
        <taxon>Roseovarius</taxon>
    </lineage>
</organism>
<name>A0A1H7UB18_9RHOB</name>
<accession>A0A1H7UB18</accession>
<gene>
    <name evidence="1" type="ORF">SAMN05443999_11023</name>
</gene>
<evidence type="ECO:0008006" key="3">
    <source>
        <dbReference type="Google" id="ProtNLM"/>
    </source>
</evidence>
<evidence type="ECO:0000313" key="1">
    <source>
        <dbReference type="EMBL" id="SEL93934.1"/>
    </source>
</evidence>
<dbReference type="SUPFAM" id="SSF52540">
    <property type="entry name" value="P-loop containing nucleoside triphosphate hydrolases"/>
    <property type="match status" value="1"/>
</dbReference>
<dbReference type="PANTHER" id="PTHR34301">
    <property type="entry name" value="DNA-BINDING PROTEIN-RELATED"/>
    <property type="match status" value="1"/>
</dbReference>
<evidence type="ECO:0000313" key="2">
    <source>
        <dbReference type="Proteomes" id="UP000199582"/>
    </source>
</evidence>
<dbReference type="InterPro" id="IPR027417">
    <property type="entry name" value="P-loop_NTPase"/>
</dbReference>
<keyword evidence="2" id="KW-1185">Reference proteome</keyword>
<proteinExistence type="predicted"/>
<dbReference type="AlphaFoldDB" id="A0A1H7UB18"/>
<dbReference type="Proteomes" id="UP000199582">
    <property type="component" value="Unassembled WGS sequence"/>
</dbReference>
<protein>
    <recommendedName>
        <fullName evidence="3">ATP-binding protein</fullName>
    </recommendedName>
</protein>
<reference evidence="1 2" key="1">
    <citation type="submission" date="2016-10" db="EMBL/GenBank/DDBJ databases">
        <authorList>
            <person name="de Groot N.N."/>
        </authorList>
    </citation>
    <scope>NUCLEOTIDE SEQUENCE [LARGE SCALE GENOMIC DNA]</scope>
    <source>
        <strain evidence="1 2">DSM 100674</strain>
    </source>
</reference>
<dbReference type="OrthoDB" id="8576717at2"/>